<evidence type="ECO:0000259" key="5">
    <source>
        <dbReference type="PROSITE" id="PS00498"/>
    </source>
</evidence>
<dbReference type="PANTHER" id="PTHR11474">
    <property type="entry name" value="TYROSINASE FAMILY MEMBER"/>
    <property type="match status" value="1"/>
</dbReference>
<dbReference type="PANTHER" id="PTHR11474:SF125">
    <property type="entry name" value="N-ACETYL-6-HYDROXYTRYPTOPHAN OXIDASE IVOB-RELATED"/>
    <property type="match status" value="1"/>
</dbReference>
<feature type="domain" description="Tyrosinase copper-binding" evidence="4">
    <location>
        <begin position="127"/>
        <end position="144"/>
    </location>
</feature>
<protein>
    <submittedName>
        <fullName evidence="6">Tyrosinase</fullName>
    </submittedName>
</protein>
<evidence type="ECO:0000313" key="6">
    <source>
        <dbReference type="EMBL" id="KAK4208273.1"/>
    </source>
</evidence>
<keyword evidence="3" id="KW-0732">Signal</keyword>
<dbReference type="GO" id="GO:0016491">
    <property type="term" value="F:oxidoreductase activity"/>
    <property type="evidence" value="ECO:0007669"/>
    <property type="project" value="UniProtKB-KW"/>
</dbReference>
<comment type="caution">
    <text evidence="6">The sequence shown here is derived from an EMBL/GenBank/DDBJ whole genome shotgun (WGS) entry which is preliminary data.</text>
</comment>
<keyword evidence="7" id="KW-1185">Reference proteome</keyword>
<feature type="chain" id="PRO_5042935721" evidence="3">
    <location>
        <begin position="26"/>
        <end position="411"/>
    </location>
</feature>
<dbReference type="InterPro" id="IPR050316">
    <property type="entry name" value="Tyrosinase/Hemocyanin"/>
</dbReference>
<feature type="domain" description="Tyrosinase copper-binding" evidence="5">
    <location>
        <begin position="330"/>
        <end position="341"/>
    </location>
</feature>
<dbReference type="InterPro" id="IPR002227">
    <property type="entry name" value="Tyrosinase_Cu-bd"/>
</dbReference>
<accession>A0AAN6XX37</accession>
<dbReference type="Pfam" id="PF00264">
    <property type="entry name" value="Tyrosinase"/>
    <property type="match status" value="1"/>
</dbReference>
<dbReference type="EMBL" id="MU858250">
    <property type="protein sequence ID" value="KAK4208273.1"/>
    <property type="molecule type" value="Genomic_DNA"/>
</dbReference>
<gene>
    <name evidence="6" type="ORF">QBC37DRAFT_392139</name>
</gene>
<evidence type="ECO:0000259" key="4">
    <source>
        <dbReference type="PROSITE" id="PS00497"/>
    </source>
</evidence>
<keyword evidence="2" id="KW-0560">Oxidoreductase</keyword>
<dbReference type="InterPro" id="IPR008922">
    <property type="entry name" value="Di-copper_centre_dom_sf"/>
</dbReference>
<dbReference type="PRINTS" id="PR00092">
    <property type="entry name" value="TYROSINASE"/>
</dbReference>
<evidence type="ECO:0000256" key="3">
    <source>
        <dbReference type="SAM" id="SignalP"/>
    </source>
</evidence>
<sequence>MHITKTTLLALQACIVLALPGPSPAGPHGLDAKAQLKELAKGAYEKAKEDSSLPSHLRSKEGTCSWKGIKIRREWGAFSKQEKLDYIKAVKCLMSKPPNYPQSMVPGARSRFDDFLAVHINQTLIIHSTGNFLSWHRYYTWLYEEALKKECGYKGTQPWWDWALTGDTGFDASPIFDGSESSLSGNGLAIPNQEPIKLIGDNNTANPPIILPPGSGGGCITSGPFKNMSLNLGPVALDAPGGVRYTAPTGNPLDYNPRCLKRDLTDEIIRTYVNANATLNNIIQAPDIATFQSIMQGPVIDGKKLIGIHGGGHFSLGGDPARDLYTSPGDPVFYFNHAAIDRVWWIWQMQDEKSRVWESTALSGTNTYRNKPPSANTTLEDWIELSYAAGPPRQIKELMSTRFGPFCYVYV</sequence>
<evidence type="ECO:0000256" key="1">
    <source>
        <dbReference type="ARBA" id="ARBA00022723"/>
    </source>
</evidence>
<keyword evidence="1" id="KW-0479">Metal-binding</keyword>
<dbReference type="PROSITE" id="PS00497">
    <property type="entry name" value="TYROSINASE_1"/>
    <property type="match status" value="1"/>
</dbReference>
<dbReference type="Proteomes" id="UP001301769">
    <property type="component" value="Unassembled WGS sequence"/>
</dbReference>
<reference evidence="6" key="1">
    <citation type="journal article" date="2023" name="Mol. Phylogenet. Evol.">
        <title>Genome-scale phylogeny and comparative genomics of the fungal order Sordariales.</title>
        <authorList>
            <person name="Hensen N."/>
            <person name="Bonometti L."/>
            <person name="Westerberg I."/>
            <person name="Brannstrom I.O."/>
            <person name="Guillou S."/>
            <person name="Cros-Aarteil S."/>
            <person name="Calhoun S."/>
            <person name="Haridas S."/>
            <person name="Kuo A."/>
            <person name="Mondo S."/>
            <person name="Pangilinan J."/>
            <person name="Riley R."/>
            <person name="LaButti K."/>
            <person name="Andreopoulos B."/>
            <person name="Lipzen A."/>
            <person name="Chen C."/>
            <person name="Yan M."/>
            <person name="Daum C."/>
            <person name="Ng V."/>
            <person name="Clum A."/>
            <person name="Steindorff A."/>
            <person name="Ohm R.A."/>
            <person name="Martin F."/>
            <person name="Silar P."/>
            <person name="Natvig D.O."/>
            <person name="Lalanne C."/>
            <person name="Gautier V."/>
            <person name="Ament-Velasquez S.L."/>
            <person name="Kruys A."/>
            <person name="Hutchinson M.I."/>
            <person name="Powell A.J."/>
            <person name="Barry K."/>
            <person name="Miller A.N."/>
            <person name="Grigoriev I.V."/>
            <person name="Debuchy R."/>
            <person name="Gladieux P."/>
            <person name="Hiltunen Thoren M."/>
            <person name="Johannesson H."/>
        </authorList>
    </citation>
    <scope>NUCLEOTIDE SEQUENCE</scope>
    <source>
        <strain evidence="6">PSN293</strain>
    </source>
</reference>
<evidence type="ECO:0000313" key="7">
    <source>
        <dbReference type="Proteomes" id="UP001301769"/>
    </source>
</evidence>
<dbReference type="SUPFAM" id="SSF48056">
    <property type="entry name" value="Di-copper centre-containing domain"/>
    <property type="match status" value="1"/>
</dbReference>
<dbReference type="GO" id="GO:0046872">
    <property type="term" value="F:metal ion binding"/>
    <property type="evidence" value="ECO:0007669"/>
    <property type="project" value="UniProtKB-KW"/>
</dbReference>
<reference evidence="6" key="2">
    <citation type="submission" date="2023-05" db="EMBL/GenBank/DDBJ databases">
        <authorList>
            <consortium name="Lawrence Berkeley National Laboratory"/>
            <person name="Steindorff A."/>
            <person name="Hensen N."/>
            <person name="Bonometti L."/>
            <person name="Westerberg I."/>
            <person name="Brannstrom I.O."/>
            <person name="Guillou S."/>
            <person name="Cros-Aarteil S."/>
            <person name="Calhoun S."/>
            <person name="Haridas S."/>
            <person name="Kuo A."/>
            <person name="Mondo S."/>
            <person name="Pangilinan J."/>
            <person name="Riley R."/>
            <person name="Labutti K."/>
            <person name="Andreopoulos B."/>
            <person name="Lipzen A."/>
            <person name="Chen C."/>
            <person name="Yanf M."/>
            <person name="Daum C."/>
            <person name="Ng V."/>
            <person name="Clum A."/>
            <person name="Ohm R."/>
            <person name="Martin F."/>
            <person name="Silar P."/>
            <person name="Natvig D."/>
            <person name="Lalanne C."/>
            <person name="Gautier V."/>
            <person name="Ament-Velasquez S.L."/>
            <person name="Kruys A."/>
            <person name="Hutchinson M.I."/>
            <person name="Powell A.J."/>
            <person name="Barry K."/>
            <person name="Miller A.N."/>
            <person name="Grigoriev I.V."/>
            <person name="Debuchy R."/>
            <person name="Gladieux P."/>
            <person name="Thoren M.H."/>
            <person name="Johannesson H."/>
        </authorList>
    </citation>
    <scope>NUCLEOTIDE SEQUENCE</scope>
    <source>
        <strain evidence="6">PSN293</strain>
    </source>
</reference>
<dbReference type="AlphaFoldDB" id="A0AAN6XX37"/>
<dbReference type="Gene3D" id="1.10.1280.10">
    <property type="entry name" value="Di-copper center containing domain from catechol oxidase"/>
    <property type="match status" value="1"/>
</dbReference>
<name>A0AAN6XX37_9PEZI</name>
<evidence type="ECO:0000256" key="2">
    <source>
        <dbReference type="ARBA" id="ARBA00023002"/>
    </source>
</evidence>
<dbReference type="PROSITE" id="PS00498">
    <property type="entry name" value="TYROSINASE_2"/>
    <property type="match status" value="1"/>
</dbReference>
<feature type="signal peptide" evidence="3">
    <location>
        <begin position="1"/>
        <end position="25"/>
    </location>
</feature>
<proteinExistence type="predicted"/>
<organism evidence="6 7">
    <name type="scientific">Rhypophila decipiens</name>
    <dbReference type="NCBI Taxonomy" id="261697"/>
    <lineage>
        <taxon>Eukaryota</taxon>
        <taxon>Fungi</taxon>
        <taxon>Dikarya</taxon>
        <taxon>Ascomycota</taxon>
        <taxon>Pezizomycotina</taxon>
        <taxon>Sordariomycetes</taxon>
        <taxon>Sordariomycetidae</taxon>
        <taxon>Sordariales</taxon>
        <taxon>Naviculisporaceae</taxon>
        <taxon>Rhypophila</taxon>
    </lineage>
</organism>